<dbReference type="PANTHER" id="PTHR31488:SF1">
    <property type="entry name" value="C-MANNOSYLTRANSFERASE DPY19L1"/>
    <property type="match status" value="1"/>
</dbReference>
<organism evidence="8 9">
    <name type="scientific">Heterorhabditis bacteriophora</name>
    <name type="common">Entomopathogenic nematode worm</name>
    <dbReference type="NCBI Taxonomy" id="37862"/>
    <lineage>
        <taxon>Eukaryota</taxon>
        <taxon>Metazoa</taxon>
        <taxon>Ecdysozoa</taxon>
        <taxon>Nematoda</taxon>
        <taxon>Chromadorea</taxon>
        <taxon>Rhabditida</taxon>
        <taxon>Rhabditina</taxon>
        <taxon>Rhabditomorpha</taxon>
        <taxon>Strongyloidea</taxon>
        <taxon>Heterorhabditidae</taxon>
        <taxon>Heterorhabditis</taxon>
    </lineage>
</organism>
<evidence type="ECO:0000313" key="9">
    <source>
        <dbReference type="WBParaSite" id="Hba_02299"/>
    </source>
</evidence>
<keyword evidence="8" id="KW-1185">Reference proteome</keyword>
<protein>
    <submittedName>
        <fullName evidence="9">Transmembrane 9 superfamily member</fullName>
    </submittedName>
</protein>
<dbReference type="WBParaSite" id="Hba_02299">
    <property type="protein sequence ID" value="Hba_02299"/>
    <property type="gene ID" value="Hba_02299"/>
</dbReference>
<accession>A0A1I7WC60</accession>
<dbReference type="Proteomes" id="UP000095283">
    <property type="component" value="Unplaced"/>
</dbReference>
<keyword evidence="6" id="KW-1133">Transmembrane helix</keyword>
<dbReference type="GO" id="GO:0005637">
    <property type="term" value="C:nuclear inner membrane"/>
    <property type="evidence" value="ECO:0007669"/>
    <property type="project" value="TreeGrafter"/>
</dbReference>
<name>A0A1I7WC60_HETBA</name>
<evidence type="ECO:0000256" key="5">
    <source>
        <dbReference type="ARBA" id="ARBA00022692"/>
    </source>
</evidence>
<keyword evidence="3" id="KW-0328">Glycosyltransferase</keyword>
<proteinExistence type="inferred from homology"/>
<evidence type="ECO:0000313" key="8">
    <source>
        <dbReference type="Proteomes" id="UP000095283"/>
    </source>
</evidence>
<evidence type="ECO:0000256" key="3">
    <source>
        <dbReference type="ARBA" id="ARBA00022676"/>
    </source>
</evidence>
<dbReference type="AlphaFoldDB" id="A0A1I7WC60"/>
<reference evidence="9" key="1">
    <citation type="submission" date="2016-11" db="UniProtKB">
        <authorList>
            <consortium name="WormBaseParasite"/>
        </authorList>
    </citation>
    <scope>IDENTIFICATION</scope>
</reference>
<keyword evidence="5" id="KW-0812">Transmembrane</keyword>
<dbReference type="GO" id="GO:0000030">
    <property type="term" value="F:mannosyltransferase activity"/>
    <property type="evidence" value="ECO:0007669"/>
    <property type="project" value="TreeGrafter"/>
</dbReference>
<evidence type="ECO:0000256" key="7">
    <source>
        <dbReference type="ARBA" id="ARBA00023136"/>
    </source>
</evidence>
<keyword evidence="7" id="KW-0472">Membrane</keyword>
<dbReference type="PANTHER" id="PTHR31488">
    <property type="entry name" value="DPY-19-LIKE 1, LIKE (H. SAPIENS)"/>
    <property type="match status" value="1"/>
</dbReference>
<evidence type="ECO:0000256" key="4">
    <source>
        <dbReference type="ARBA" id="ARBA00022679"/>
    </source>
</evidence>
<evidence type="ECO:0000256" key="1">
    <source>
        <dbReference type="ARBA" id="ARBA00004141"/>
    </source>
</evidence>
<comment type="similarity">
    <text evidence="2">Belongs to the dpy-19 family.</text>
</comment>
<keyword evidence="4" id="KW-0808">Transferase</keyword>
<evidence type="ECO:0000256" key="6">
    <source>
        <dbReference type="ARBA" id="ARBA00022989"/>
    </source>
</evidence>
<dbReference type="InterPro" id="IPR018732">
    <property type="entry name" value="Dpy-19/Dpy-19-like"/>
</dbReference>
<evidence type="ECO:0000256" key="2">
    <source>
        <dbReference type="ARBA" id="ARBA00008744"/>
    </source>
</evidence>
<comment type="subcellular location">
    <subcellularLocation>
        <location evidence="1">Membrane</location>
        <topology evidence="1">Multi-pass membrane protein</topology>
    </subcellularLocation>
</comment>
<sequence>MGTVFVDAVFAGTMPVMANVKLSTSRPIVNHPHYEDVGIRPYCAYRGMWDEEDPSNKHKISLCDLYAQAVHSRNEEVIKPFRMVYNANGNYIVLQPFVKVRVLVFCISSSFILSYGFLVAIDLEIEVFLYLFEKFSIDFSHEYPCNVRSRNESEIMITCNGWFNGVIL</sequence>
<dbReference type="Pfam" id="PF10034">
    <property type="entry name" value="Dpy19"/>
    <property type="match status" value="1"/>
</dbReference>